<feature type="compositionally biased region" description="Basic and acidic residues" evidence="1">
    <location>
        <begin position="85"/>
        <end position="96"/>
    </location>
</feature>
<protein>
    <submittedName>
        <fullName evidence="2">Uncharacterized protein</fullName>
    </submittedName>
</protein>
<keyword evidence="3" id="KW-1185">Reference proteome</keyword>
<feature type="region of interest" description="Disordered" evidence="1">
    <location>
        <begin position="77"/>
        <end position="96"/>
    </location>
</feature>
<evidence type="ECO:0000313" key="3">
    <source>
        <dbReference type="Proteomes" id="UP000007110"/>
    </source>
</evidence>
<dbReference type="EnsemblMetazoa" id="XM_030986438">
    <property type="protein sequence ID" value="XP_030842298"/>
    <property type="gene ID" value="LOC115924318"/>
</dbReference>
<dbReference type="Proteomes" id="UP000007110">
    <property type="component" value="Unassembled WGS sequence"/>
</dbReference>
<reference evidence="3" key="1">
    <citation type="submission" date="2015-02" db="EMBL/GenBank/DDBJ databases">
        <title>Genome sequencing for Strongylocentrotus purpuratus.</title>
        <authorList>
            <person name="Murali S."/>
            <person name="Liu Y."/>
            <person name="Vee V."/>
            <person name="English A."/>
            <person name="Wang M."/>
            <person name="Skinner E."/>
            <person name="Han Y."/>
            <person name="Muzny D.M."/>
            <person name="Worley K.C."/>
            <person name="Gibbs R.A."/>
        </authorList>
    </citation>
    <scope>NUCLEOTIDE SEQUENCE</scope>
</reference>
<organism evidence="2 3">
    <name type="scientific">Strongylocentrotus purpuratus</name>
    <name type="common">Purple sea urchin</name>
    <dbReference type="NCBI Taxonomy" id="7668"/>
    <lineage>
        <taxon>Eukaryota</taxon>
        <taxon>Metazoa</taxon>
        <taxon>Echinodermata</taxon>
        <taxon>Eleutherozoa</taxon>
        <taxon>Echinozoa</taxon>
        <taxon>Echinoidea</taxon>
        <taxon>Euechinoidea</taxon>
        <taxon>Echinacea</taxon>
        <taxon>Camarodonta</taxon>
        <taxon>Echinidea</taxon>
        <taxon>Strongylocentrotidae</taxon>
        <taxon>Strongylocentrotus</taxon>
    </lineage>
</organism>
<dbReference type="InParanoid" id="A0A7M7NXU8"/>
<dbReference type="GeneID" id="115924318"/>
<reference evidence="2" key="2">
    <citation type="submission" date="2021-01" db="UniProtKB">
        <authorList>
            <consortium name="EnsemblMetazoa"/>
        </authorList>
    </citation>
    <scope>IDENTIFICATION</scope>
</reference>
<name>A0A7M7NXU8_STRPU</name>
<sequence>MSAEPIRVVPVFLQRFADVLAYEEYSFLKDIQPNRIDSLVQNLQQQGGVLATQERVVTQKEEAKEKEVEMTVEVEEDWKAEEEEKEKAAEEMKEKE</sequence>
<proteinExistence type="predicted"/>
<accession>A0A7M7NXU8</accession>
<evidence type="ECO:0000313" key="2">
    <source>
        <dbReference type="EnsemblMetazoa" id="XP_030842298"/>
    </source>
</evidence>
<dbReference type="RefSeq" id="XP_030842298.1">
    <property type="nucleotide sequence ID" value="XM_030986438.1"/>
</dbReference>
<evidence type="ECO:0000256" key="1">
    <source>
        <dbReference type="SAM" id="MobiDB-lite"/>
    </source>
</evidence>
<dbReference type="AlphaFoldDB" id="A0A7M7NXU8"/>
<dbReference type="KEGG" id="spu:115924318"/>